<dbReference type="GO" id="GO:0005667">
    <property type="term" value="C:transcription regulator complex"/>
    <property type="evidence" value="ECO:0007669"/>
    <property type="project" value="TreeGrafter"/>
</dbReference>
<feature type="compositionally biased region" description="Basic and acidic residues" evidence="1">
    <location>
        <begin position="873"/>
        <end position="882"/>
    </location>
</feature>
<feature type="region of interest" description="Disordered" evidence="1">
    <location>
        <begin position="1"/>
        <end position="48"/>
    </location>
</feature>
<organism evidence="3 4">
    <name type="scientific">Acrasis kona</name>
    <dbReference type="NCBI Taxonomy" id="1008807"/>
    <lineage>
        <taxon>Eukaryota</taxon>
        <taxon>Discoba</taxon>
        <taxon>Heterolobosea</taxon>
        <taxon>Tetramitia</taxon>
        <taxon>Eutetramitia</taxon>
        <taxon>Acrasidae</taxon>
        <taxon>Acrasis</taxon>
    </lineage>
</organism>
<dbReference type="Pfam" id="PF01858">
    <property type="entry name" value="RB_A"/>
    <property type="match status" value="1"/>
</dbReference>
<dbReference type="InterPro" id="IPR002719">
    <property type="entry name" value="RB_B"/>
</dbReference>
<evidence type="ECO:0000259" key="2">
    <source>
        <dbReference type="SMART" id="SM01368"/>
    </source>
</evidence>
<dbReference type="GO" id="GO:0030154">
    <property type="term" value="P:cell differentiation"/>
    <property type="evidence" value="ECO:0007669"/>
    <property type="project" value="TreeGrafter"/>
</dbReference>
<dbReference type="GO" id="GO:0006357">
    <property type="term" value="P:regulation of transcription by RNA polymerase II"/>
    <property type="evidence" value="ECO:0007669"/>
    <property type="project" value="InterPro"/>
</dbReference>
<dbReference type="GO" id="GO:0005634">
    <property type="term" value="C:nucleus"/>
    <property type="evidence" value="ECO:0007669"/>
    <property type="project" value="InterPro"/>
</dbReference>
<dbReference type="PANTHER" id="PTHR13742:SF17">
    <property type="entry name" value="RE32990P-RELATED"/>
    <property type="match status" value="1"/>
</dbReference>
<accession>A0AAW2ZQ56</accession>
<proteinExistence type="predicted"/>
<dbReference type="SMART" id="SM01368">
    <property type="entry name" value="RB_A"/>
    <property type="match status" value="1"/>
</dbReference>
<dbReference type="GO" id="GO:0000785">
    <property type="term" value="C:chromatin"/>
    <property type="evidence" value="ECO:0007669"/>
    <property type="project" value="TreeGrafter"/>
</dbReference>
<evidence type="ECO:0000313" key="3">
    <source>
        <dbReference type="EMBL" id="KAL0491605.1"/>
    </source>
</evidence>
<dbReference type="SUPFAM" id="SSF47954">
    <property type="entry name" value="Cyclin-like"/>
    <property type="match status" value="2"/>
</dbReference>
<feature type="compositionally biased region" description="Polar residues" evidence="1">
    <location>
        <begin position="33"/>
        <end position="48"/>
    </location>
</feature>
<dbReference type="GO" id="GO:0000977">
    <property type="term" value="F:RNA polymerase II transcription regulatory region sequence-specific DNA binding"/>
    <property type="evidence" value="ECO:0007669"/>
    <property type="project" value="TreeGrafter"/>
</dbReference>
<evidence type="ECO:0000313" key="4">
    <source>
        <dbReference type="Proteomes" id="UP001431209"/>
    </source>
</evidence>
<sequence>MGDKGDSVFGEASVRVRPPPLSLSGPSTPPPSNANESLNQNEENGTYDSQHKNLAEGIDDGRAFIASAAKAFDLDAFVVQKSFALYDKVVQCSTLSQLLENNVSFWPKFTLTIQSDRVNYLGSCTIFLASRLNYKIDATRSNLEDDLNVHSTLSDAFDLDTNGIPLNSLINPESGAMIRLVEFFELLNACISILMFEDTKFNYFIKKAQKRLVLFDSFYHLTVNFFSTCFVDTGAKTLMRFFWTFFLYMIKTIQTSDFEVMYHLFTAWLDYLWKNAPADLKSYGYGADEALTFTQIPEAELHEHFLVIIQECIEKQIDGAEFDKFVTDPSSLSKLEESYMELSKQEEGWCNDFDAKIFLLERDLVGSISKMISAPVYQLNPRLGDSVPSNDLMLSPLRSPKNNIKPKNVAHATILAIQLVKSNMRDERPEPDAELIRFFKGCSTDLTLQITHRLDTLVGQVPFDSSQESQHRRDLVKKIYYNVLRDMLQGEEKRLKEQNFTTLLTNENFHKSHIICSVETVLFAFNMRDLISFPDLLKLYVQHATWFGSAFRRHFRTVEERLFDSLCWTKDSILYTKIFESLDQIQTPVEIGNGTPIAKKKQRIFTVHNQSDNPTTKSKSIAVRYLYKKVFRLASQRIQELCAAFSEHITRDKLEFIWRVVYHVLTQHQKLMIDRHLDQMIMCGIYAVCKVAKIQISFRHIISNYRFLCEGGRSMSPVEIGKILYKVQVENESDTGDIVRFYNYGFIPQVKDFIHVQVGKTSPSNIPDMPCVQNSINMIQNNIASPHRQRVSNNLWLSPMQGSRRGSLPHAQSTTTMELCNHQGGGMVNSMTPRTKELYSFSEQHSIKRINSPSSRNVKRALDFGTEAATPSPDKRQRLNRQEEEEESD</sequence>
<dbReference type="InterPro" id="IPR028309">
    <property type="entry name" value="RB_fam"/>
</dbReference>
<feature type="region of interest" description="Disordered" evidence="1">
    <location>
        <begin position="851"/>
        <end position="889"/>
    </location>
</feature>
<feature type="compositionally biased region" description="Pro residues" evidence="1">
    <location>
        <begin position="17"/>
        <end position="32"/>
    </location>
</feature>
<dbReference type="Gene3D" id="1.10.472.10">
    <property type="entry name" value="Cyclin-like"/>
    <property type="match status" value="2"/>
</dbReference>
<dbReference type="InterPro" id="IPR036915">
    <property type="entry name" value="Cyclin-like_sf"/>
</dbReference>
<dbReference type="AlphaFoldDB" id="A0AAW2ZQ56"/>
<comment type="caution">
    <text evidence="3">The sequence shown here is derived from an EMBL/GenBank/DDBJ whole genome shotgun (WGS) entry which is preliminary data.</text>
</comment>
<dbReference type="PANTHER" id="PTHR13742">
    <property type="entry name" value="RETINOBLASTOMA-ASSOCIATED PROTEIN RB -RELATED"/>
    <property type="match status" value="1"/>
</dbReference>
<dbReference type="InterPro" id="IPR002720">
    <property type="entry name" value="RB_A"/>
</dbReference>
<keyword evidence="4" id="KW-1185">Reference proteome</keyword>
<dbReference type="GO" id="GO:2000134">
    <property type="term" value="P:negative regulation of G1/S transition of mitotic cell cycle"/>
    <property type="evidence" value="ECO:0007669"/>
    <property type="project" value="TreeGrafter"/>
</dbReference>
<gene>
    <name evidence="3" type="ORF">AKO1_000174</name>
</gene>
<reference evidence="3 4" key="1">
    <citation type="submission" date="2024-03" db="EMBL/GenBank/DDBJ databases">
        <title>The Acrasis kona genome and developmental transcriptomes reveal deep origins of eukaryotic multicellular pathways.</title>
        <authorList>
            <person name="Sheikh S."/>
            <person name="Fu C.-J."/>
            <person name="Brown M.W."/>
            <person name="Baldauf S.L."/>
        </authorList>
    </citation>
    <scope>NUCLEOTIDE SEQUENCE [LARGE SCALE GENOMIC DNA]</scope>
    <source>
        <strain evidence="3 4">ATCC MYA-3509</strain>
    </source>
</reference>
<name>A0AAW2ZQ56_9EUKA</name>
<evidence type="ECO:0000256" key="1">
    <source>
        <dbReference type="SAM" id="MobiDB-lite"/>
    </source>
</evidence>
<dbReference type="EMBL" id="JAOPGA020001832">
    <property type="protein sequence ID" value="KAL0491605.1"/>
    <property type="molecule type" value="Genomic_DNA"/>
</dbReference>
<feature type="domain" description="Retinoblastoma-associated protein A-box" evidence="2">
    <location>
        <begin position="405"/>
        <end position="578"/>
    </location>
</feature>
<dbReference type="Proteomes" id="UP001431209">
    <property type="component" value="Unassembled WGS sequence"/>
</dbReference>
<protein>
    <submittedName>
        <fullName evidence="3">Retinoblastoma-associated protein</fullName>
    </submittedName>
</protein>
<dbReference type="Pfam" id="PF01857">
    <property type="entry name" value="RB_B"/>
    <property type="match status" value="1"/>
</dbReference>